<keyword evidence="2" id="KW-1185">Reference proteome</keyword>
<name>A0ACB7ZUI6_9AGAM</name>
<organism evidence="1 2">
    <name type="scientific">Hygrophoropsis aurantiaca</name>
    <dbReference type="NCBI Taxonomy" id="72124"/>
    <lineage>
        <taxon>Eukaryota</taxon>
        <taxon>Fungi</taxon>
        <taxon>Dikarya</taxon>
        <taxon>Basidiomycota</taxon>
        <taxon>Agaricomycotina</taxon>
        <taxon>Agaricomycetes</taxon>
        <taxon>Agaricomycetidae</taxon>
        <taxon>Boletales</taxon>
        <taxon>Coniophorineae</taxon>
        <taxon>Hygrophoropsidaceae</taxon>
        <taxon>Hygrophoropsis</taxon>
    </lineage>
</organism>
<evidence type="ECO:0000313" key="1">
    <source>
        <dbReference type="EMBL" id="KAH7904339.1"/>
    </source>
</evidence>
<accession>A0ACB7ZUI6</accession>
<reference evidence="1" key="1">
    <citation type="journal article" date="2021" name="New Phytol.">
        <title>Evolutionary innovations through gain and loss of genes in the ectomycorrhizal Boletales.</title>
        <authorList>
            <person name="Wu G."/>
            <person name="Miyauchi S."/>
            <person name="Morin E."/>
            <person name="Kuo A."/>
            <person name="Drula E."/>
            <person name="Varga T."/>
            <person name="Kohler A."/>
            <person name="Feng B."/>
            <person name="Cao Y."/>
            <person name="Lipzen A."/>
            <person name="Daum C."/>
            <person name="Hundley H."/>
            <person name="Pangilinan J."/>
            <person name="Johnson J."/>
            <person name="Barry K."/>
            <person name="LaButti K."/>
            <person name="Ng V."/>
            <person name="Ahrendt S."/>
            <person name="Min B."/>
            <person name="Choi I.G."/>
            <person name="Park H."/>
            <person name="Plett J.M."/>
            <person name="Magnuson J."/>
            <person name="Spatafora J.W."/>
            <person name="Nagy L.G."/>
            <person name="Henrissat B."/>
            <person name="Grigoriev I.V."/>
            <person name="Yang Z.L."/>
            <person name="Xu J."/>
            <person name="Martin F.M."/>
        </authorList>
    </citation>
    <scope>NUCLEOTIDE SEQUENCE</scope>
    <source>
        <strain evidence="1">ATCC 28755</strain>
    </source>
</reference>
<gene>
    <name evidence="1" type="ORF">BJ138DRAFT_1166711</name>
</gene>
<dbReference type="Proteomes" id="UP000790377">
    <property type="component" value="Unassembled WGS sequence"/>
</dbReference>
<sequence length="154" mass="16778">MSGLYGLSVVLEIKLPQKSLDQDPECHLPMVRTSFSSSQRRSLTTICNFNRGKFHQKGNPDVELSPEEIDKIVIPPGSEQSVSSRGRSDSAAGVEGTIDLCGDATKICALYWNYPWGPPANDFEVRGVDRAYIVTHGSLSPGQRNVTIDVAIGE</sequence>
<evidence type="ECO:0000313" key="2">
    <source>
        <dbReference type="Proteomes" id="UP000790377"/>
    </source>
</evidence>
<protein>
    <submittedName>
        <fullName evidence="1">Aegerolysin-domain-containing protein</fullName>
    </submittedName>
</protein>
<proteinExistence type="predicted"/>
<comment type="caution">
    <text evidence="1">The sequence shown here is derived from an EMBL/GenBank/DDBJ whole genome shotgun (WGS) entry which is preliminary data.</text>
</comment>
<dbReference type="EMBL" id="MU268513">
    <property type="protein sequence ID" value="KAH7904339.1"/>
    <property type="molecule type" value="Genomic_DNA"/>
</dbReference>